<evidence type="ECO:0000313" key="2">
    <source>
        <dbReference type="EMBL" id="MED6160226.1"/>
    </source>
</evidence>
<accession>A0ABU6UJ93</accession>
<dbReference type="EMBL" id="JASCZI010121160">
    <property type="protein sequence ID" value="MED6160226.1"/>
    <property type="molecule type" value="Genomic_DNA"/>
</dbReference>
<sequence>MEDVLAAETRIDLNYIATDGCDVSADVTGATASSQGHGYHLRMDKGPPDTLSPSPLQKWTRRGKDVVKQVTSKFVETLVSTTNKNMLTRPLGAGTFVVVVESPYPSQAMSERLENVSQGATKLKYRVQDSGRST</sequence>
<reference evidence="2 3" key="1">
    <citation type="journal article" date="2023" name="Plants (Basel)">
        <title>Bridging the Gap: Combining Genomics and Transcriptomics Approaches to Understand Stylosanthes scabra, an Orphan Legume from the Brazilian Caatinga.</title>
        <authorList>
            <person name="Ferreira-Neto J.R.C."/>
            <person name="da Silva M.D."/>
            <person name="Binneck E."/>
            <person name="de Melo N.F."/>
            <person name="da Silva R.H."/>
            <person name="de Melo A.L.T.M."/>
            <person name="Pandolfi V."/>
            <person name="Bustamante F.O."/>
            <person name="Brasileiro-Vidal A.C."/>
            <person name="Benko-Iseppon A.M."/>
        </authorList>
    </citation>
    <scope>NUCLEOTIDE SEQUENCE [LARGE SCALE GENOMIC DNA]</scope>
    <source>
        <tissue evidence="2">Leaves</tissue>
    </source>
</reference>
<gene>
    <name evidence="2" type="ORF">PIB30_049373</name>
</gene>
<protein>
    <submittedName>
        <fullName evidence="2">Uncharacterized protein</fullName>
    </submittedName>
</protein>
<organism evidence="2 3">
    <name type="scientific">Stylosanthes scabra</name>
    <dbReference type="NCBI Taxonomy" id="79078"/>
    <lineage>
        <taxon>Eukaryota</taxon>
        <taxon>Viridiplantae</taxon>
        <taxon>Streptophyta</taxon>
        <taxon>Embryophyta</taxon>
        <taxon>Tracheophyta</taxon>
        <taxon>Spermatophyta</taxon>
        <taxon>Magnoliopsida</taxon>
        <taxon>eudicotyledons</taxon>
        <taxon>Gunneridae</taxon>
        <taxon>Pentapetalae</taxon>
        <taxon>rosids</taxon>
        <taxon>fabids</taxon>
        <taxon>Fabales</taxon>
        <taxon>Fabaceae</taxon>
        <taxon>Papilionoideae</taxon>
        <taxon>50 kb inversion clade</taxon>
        <taxon>dalbergioids sensu lato</taxon>
        <taxon>Dalbergieae</taxon>
        <taxon>Pterocarpus clade</taxon>
        <taxon>Stylosanthes</taxon>
    </lineage>
</organism>
<name>A0ABU6UJ93_9FABA</name>
<evidence type="ECO:0000256" key="1">
    <source>
        <dbReference type="SAM" id="MobiDB-lite"/>
    </source>
</evidence>
<proteinExistence type="predicted"/>
<dbReference type="Proteomes" id="UP001341840">
    <property type="component" value="Unassembled WGS sequence"/>
</dbReference>
<comment type="caution">
    <text evidence="2">The sequence shown here is derived from an EMBL/GenBank/DDBJ whole genome shotgun (WGS) entry which is preliminary data.</text>
</comment>
<evidence type="ECO:0000313" key="3">
    <source>
        <dbReference type="Proteomes" id="UP001341840"/>
    </source>
</evidence>
<keyword evidence="3" id="KW-1185">Reference proteome</keyword>
<feature type="region of interest" description="Disordered" evidence="1">
    <location>
        <begin position="32"/>
        <end position="62"/>
    </location>
</feature>